<feature type="compositionally biased region" description="Low complexity" evidence="8">
    <location>
        <begin position="123"/>
        <end position="150"/>
    </location>
</feature>
<feature type="compositionally biased region" description="Low complexity" evidence="8">
    <location>
        <begin position="88"/>
        <end position="102"/>
    </location>
</feature>
<dbReference type="GO" id="GO:0005643">
    <property type="term" value="C:nuclear pore"/>
    <property type="evidence" value="ECO:0007669"/>
    <property type="project" value="UniProtKB-SubCell"/>
</dbReference>
<dbReference type="GO" id="GO:0015031">
    <property type="term" value="P:protein transport"/>
    <property type="evidence" value="ECO:0007669"/>
    <property type="project" value="UniProtKB-KW"/>
</dbReference>
<dbReference type="Pfam" id="PF21121">
    <property type="entry name" value="Nup49_C"/>
    <property type="match status" value="1"/>
</dbReference>
<dbReference type="PANTHER" id="PTHR13437:SF2">
    <property type="entry name" value="NUCLEOPORIN P58_P45"/>
    <property type="match status" value="1"/>
</dbReference>
<keyword evidence="3" id="KW-0509">mRNA transport</keyword>
<evidence type="ECO:0000256" key="1">
    <source>
        <dbReference type="ARBA" id="ARBA00004567"/>
    </source>
</evidence>
<keyword evidence="7" id="KW-0539">Nucleus</keyword>
<gene>
    <name evidence="9" type="ORF">Tdes44962_MAKER09754</name>
</gene>
<protein>
    <submittedName>
        <fullName evidence="9">Nucleoporin NUP49-like</fullName>
    </submittedName>
</protein>
<evidence type="ECO:0000256" key="4">
    <source>
        <dbReference type="ARBA" id="ARBA00022927"/>
    </source>
</evidence>
<dbReference type="Pfam" id="PF13634">
    <property type="entry name" value="Nucleoporin_FG"/>
    <property type="match status" value="2"/>
</dbReference>
<dbReference type="InterPro" id="IPR024882">
    <property type="entry name" value="NUP58/p45/49"/>
</dbReference>
<keyword evidence="2" id="KW-0813">Transport</keyword>
<evidence type="ECO:0000256" key="8">
    <source>
        <dbReference type="SAM" id="MobiDB-lite"/>
    </source>
</evidence>
<feature type="region of interest" description="Disordered" evidence="8">
    <location>
        <begin position="21"/>
        <end position="155"/>
    </location>
</feature>
<sequence length="505" mass="52866">MAFGRSNSLSLNTGQTNSLFSQQQNQNSQPPAGGSLFGTATTQPPPGGGLFGSSTATSQQPPPPPPSGGLFGNTTTNQSANTAGSLFGNTATTGTTTNQSANTGGGLFSNPATNQSRPGGLFGSSTTNMSTTGSNLFGGSTAAPAAQQTTTGGGLFGNSTTTQLFGGKTAPDPKASWGGNMFHQANEARNNPAPAHSAFGVHAYPAQTIPSLLPSAQYRQSQMPANFVPRLSMGQGNAPQPTTTVGAVNVGVNDLRGTTRFQDLQDDLRKEFEALDEMIKKQEKYALDVQNFMNSSHPQNVASIDPDVALIKDKADNVDNVLIQDAHLTEARKQFAEHDWNDFQRCQRVIENLKLPPGYQVPSAALAPTFGHAPRLARPATSTDAATEDTYDTDLINNYFTPLATDLSKQLGTYDAHLSEIEAHMKVIEQSAVHQAQQLAAKRAGISGTVKQEDTVQELSQTLIGFEQSILGVAAAVGECRAGVDELVLGRLGGVIGVGGSGARY</sequence>
<reference evidence="9 10" key="2">
    <citation type="journal article" date="2021" name="Curr. Genet.">
        <title>Genetic response to nitrogen starvation in the aggressive Eucalyptus foliar pathogen Teratosphaeria destructans.</title>
        <authorList>
            <person name="Havenga M."/>
            <person name="Wingfield B.D."/>
            <person name="Wingfield M.J."/>
            <person name="Dreyer L.L."/>
            <person name="Roets F."/>
            <person name="Aylward J."/>
        </authorList>
    </citation>
    <scope>NUCLEOTIDE SEQUENCE [LARGE SCALE GENOMIC DNA]</scope>
    <source>
        <strain evidence="9">CMW44962</strain>
    </source>
</reference>
<accession>A0A9W7SR83</accession>
<evidence type="ECO:0000256" key="5">
    <source>
        <dbReference type="ARBA" id="ARBA00023010"/>
    </source>
</evidence>
<dbReference type="InterPro" id="IPR025574">
    <property type="entry name" value="Nucleoporin_FG_rpt"/>
</dbReference>
<evidence type="ECO:0000313" key="10">
    <source>
        <dbReference type="Proteomes" id="UP001138500"/>
    </source>
</evidence>
<evidence type="ECO:0000256" key="2">
    <source>
        <dbReference type="ARBA" id="ARBA00022448"/>
    </source>
</evidence>
<evidence type="ECO:0000256" key="3">
    <source>
        <dbReference type="ARBA" id="ARBA00022816"/>
    </source>
</evidence>
<reference evidence="9 10" key="1">
    <citation type="journal article" date="2018" name="IMA Fungus">
        <title>IMA Genome-F 10: Nine draft genome sequences of Claviceps purpurea s.lat., including C. arundinis, C. humidiphila, and C. cf. spartinae, pseudomolecules for the pitch canker pathogen Fusarium circinatum, draft genome of Davidsoniella eucalypti, Grosmannia galeiformis, Quambalaria eucalypti, and Teratosphaeria destructans.</title>
        <authorList>
            <person name="Wingfield B.D."/>
            <person name="Liu M."/>
            <person name="Nguyen H.D."/>
            <person name="Lane F.A."/>
            <person name="Morgan S.W."/>
            <person name="De Vos L."/>
            <person name="Wilken P.M."/>
            <person name="Duong T.A."/>
            <person name="Aylward J."/>
            <person name="Coetzee M.P."/>
            <person name="Dadej K."/>
            <person name="De Beer Z.W."/>
            <person name="Findlay W."/>
            <person name="Havenga M."/>
            <person name="Kolarik M."/>
            <person name="Menzies J.G."/>
            <person name="Naidoo K."/>
            <person name="Pochopski O."/>
            <person name="Shoukouhi P."/>
            <person name="Santana Q.C."/>
            <person name="Seifert K.A."/>
            <person name="Soal N."/>
            <person name="Steenkamp E.T."/>
            <person name="Tatham C.T."/>
            <person name="van der Nest M.A."/>
            <person name="Wingfield M.J."/>
        </authorList>
    </citation>
    <scope>NUCLEOTIDE SEQUENCE [LARGE SCALE GENOMIC DNA]</scope>
    <source>
        <strain evidence="9">CMW44962</strain>
    </source>
</reference>
<dbReference type="PANTHER" id="PTHR13437">
    <property type="entry name" value="NUCLEOPORIN P58/P45 NUCLEOPORIN-LIKE PROTEIN 1"/>
    <property type="match status" value="1"/>
</dbReference>
<evidence type="ECO:0000313" key="9">
    <source>
        <dbReference type="EMBL" id="KAH9827284.1"/>
    </source>
</evidence>
<name>A0A9W7SR83_9PEZI</name>
<keyword evidence="4" id="KW-0653">Protein transport</keyword>
<dbReference type="Proteomes" id="UP001138500">
    <property type="component" value="Unassembled WGS sequence"/>
</dbReference>
<dbReference type="GO" id="GO:0017056">
    <property type="term" value="F:structural constituent of nuclear pore"/>
    <property type="evidence" value="ECO:0007669"/>
    <property type="project" value="InterPro"/>
</dbReference>
<dbReference type="GO" id="GO:0051028">
    <property type="term" value="P:mRNA transport"/>
    <property type="evidence" value="ECO:0007669"/>
    <property type="project" value="UniProtKB-KW"/>
</dbReference>
<keyword evidence="5" id="KW-0811">Translocation</keyword>
<evidence type="ECO:0000256" key="7">
    <source>
        <dbReference type="ARBA" id="ARBA00023242"/>
    </source>
</evidence>
<dbReference type="AlphaFoldDB" id="A0A9W7SR83"/>
<organism evidence="9 10">
    <name type="scientific">Teratosphaeria destructans</name>
    <dbReference type="NCBI Taxonomy" id="418781"/>
    <lineage>
        <taxon>Eukaryota</taxon>
        <taxon>Fungi</taxon>
        <taxon>Dikarya</taxon>
        <taxon>Ascomycota</taxon>
        <taxon>Pezizomycotina</taxon>
        <taxon>Dothideomycetes</taxon>
        <taxon>Dothideomycetidae</taxon>
        <taxon>Mycosphaerellales</taxon>
        <taxon>Teratosphaeriaceae</taxon>
        <taxon>Teratosphaeria</taxon>
    </lineage>
</organism>
<evidence type="ECO:0000256" key="6">
    <source>
        <dbReference type="ARBA" id="ARBA00023132"/>
    </source>
</evidence>
<dbReference type="GO" id="GO:0008139">
    <property type="term" value="F:nuclear localization sequence binding"/>
    <property type="evidence" value="ECO:0007669"/>
    <property type="project" value="InterPro"/>
</dbReference>
<feature type="compositionally biased region" description="Polar residues" evidence="8">
    <location>
        <begin position="72"/>
        <end position="84"/>
    </location>
</feature>
<proteinExistence type="predicted"/>
<keyword evidence="6" id="KW-0906">Nuclear pore complex</keyword>
<keyword evidence="10" id="KW-1185">Reference proteome</keyword>
<comment type="subcellular location">
    <subcellularLocation>
        <location evidence="1">Nucleus</location>
        <location evidence="1">Nuclear pore complex</location>
    </subcellularLocation>
</comment>
<comment type="caution">
    <text evidence="9">The sequence shown here is derived from an EMBL/GenBank/DDBJ whole genome shotgun (WGS) entry which is preliminary data.</text>
</comment>
<dbReference type="OrthoDB" id="2538017at2759"/>
<dbReference type="EMBL" id="RIBY02001892">
    <property type="protein sequence ID" value="KAH9827284.1"/>
    <property type="molecule type" value="Genomic_DNA"/>
</dbReference>